<dbReference type="HOGENOM" id="CLU_030431_3_1_1"/>
<dbReference type="Pfam" id="PF00328">
    <property type="entry name" value="His_Phos_2"/>
    <property type="match status" value="1"/>
</dbReference>
<reference evidence="3 4" key="1">
    <citation type="journal article" date="2014" name="BMC Genomics">
        <title>Adaptive genomic structural variation in the grape powdery mildew pathogen, Erysiphe necator.</title>
        <authorList>
            <person name="Jones L."/>
            <person name="Riaz S."/>
            <person name="Morales-Cruz A."/>
            <person name="Amrine K.C."/>
            <person name="McGuire B."/>
            <person name="Gubler W.D."/>
            <person name="Walker M.A."/>
            <person name="Cantu D."/>
        </authorList>
    </citation>
    <scope>NUCLEOTIDE SEQUENCE [LARGE SCALE GENOMIC DNA]</scope>
    <source>
        <strain evidence="4">c</strain>
    </source>
</reference>
<proteinExistence type="inferred from homology"/>
<name>A0A0B1PCA6_UNCNE</name>
<dbReference type="PANTHER" id="PTHR11567">
    <property type="entry name" value="ACID PHOSPHATASE-RELATED"/>
    <property type="match status" value="1"/>
</dbReference>
<protein>
    <submittedName>
        <fullName evidence="3">Putative histidine acid phosphatase</fullName>
    </submittedName>
</protein>
<gene>
    <name evidence="3" type="ORF">EV44_g1035</name>
</gene>
<keyword evidence="4" id="KW-1185">Reference proteome</keyword>
<dbReference type="InterPro" id="IPR029033">
    <property type="entry name" value="His_PPase_superfam"/>
</dbReference>
<comment type="similarity">
    <text evidence="1">Belongs to the histidine acid phosphatase family.</text>
</comment>
<dbReference type="InterPro" id="IPR000560">
    <property type="entry name" value="His_Pase_clade-2"/>
</dbReference>
<dbReference type="SUPFAM" id="SSF53254">
    <property type="entry name" value="Phosphoglycerate mutase-like"/>
    <property type="match status" value="1"/>
</dbReference>
<sequence length="493" mass="56449">MATLQPRDPYTVDELKKLYPSNLKLQQVQVFHRHGERTPTGPRFENIGLPKFWPYCSVAQQMVSSVLENRKNEIQWSPLHWQRRIETINQDGQALAAVGPSGKNNSLCKNGELTDLGRITTYKLGERLRYLYVEQLKFLPETLEDTNIFYLRSSTYPRALESLQQVFRGMYPAKTRSSSMRPPAIYTRNDSEENLYPSSFNCKRFSQLAKAFSQRSADRWNKTTEMQYVNTLLSKYMPEDCQKIAVDSQPRLSGIYDTINATIAHGEKTRLPDEFYGTEIRRIIDKICVEEWYSGYKESLEYRTLGIGSLMGDIVDKMTNAVENVNFNGSLTANKDDSTVISKDNKNDIKFAINGCHDTTLAAILMSLDAFGNRNWPPFTSHIELELFEKSETIPAILAKTQSVEKIKKSESPEPVENSEKYQSLFDNYFVRLWYNDDVISIPGCAKPGDHLEGDKSFCTLKAFKRIVDKFVPLSRKDECLANLDTPVFLKSA</sequence>
<accession>A0A0B1PCA6</accession>
<evidence type="ECO:0000256" key="2">
    <source>
        <dbReference type="ARBA" id="ARBA00022801"/>
    </source>
</evidence>
<dbReference type="Proteomes" id="UP000030854">
    <property type="component" value="Unassembled WGS sequence"/>
</dbReference>
<dbReference type="CDD" id="cd07061">
    <property type="entry name" value="HP_HAP_like"/>
    <property type="match status" value="1"/>
</dbReference>
<keyword evidence="2" id="KW-0378">Hydrolase</keyword>
<dbReference type="Gene3D" id="3.40.50.1240">
    <property type="entry name" value="Phosphoglycerate mutase-like"/>
    <property type="match status" value="1"/>
</dbReference>
<dbReference type="OMA" id="SWPPFTS"/>
<dbReference type="InterPro" id="IPR050645">
    <property type="entry name" value="Histidine_acid_phosphatase"/>
</dbReference>
<dbReference type="GO" id="GO:0016791">
    <property type="term" value="F:phosphatase activity"/>
    <property type="evidence" value="ECO:0007669"/>
    <property type="project" value="TreeGrafter"/>
</dbReference>
<comment type="caution">
    <text evidence="3">The sequence shown here is derived from an EMBL/GenBank/DDBJ whole genome shotgun (WGS) entry which is preliminary data.</text>
</comment>
<evidence type="ECO:0000313" key="3">
    <source>
        <dbReference type="EMBL" id="KHJ36282.1"/>
    </source>
</evidence>
<dbReference type="PANTHER" id="PTHR11567:SF110">
    <property type="entry name" value="2-PHOSPHOXYLOSE PHOSPHATASE 1"/>
    <property type="match status" value="1"/>
</dbReference>
<evidence type="ECO:0000256" key="1">
    <source>
        <dbReference type="ARBA" id="ARBA00005375"/>
    </source>
</evidence>
<organism evidence="3 4">
    <name type="scientific">Uncinula necator</name>
    <name type="common">Grape powdery mildew</name>
    <dbReference type="NCBI Taxonomy" id="52586"/>
    <lineage>
        <taxon>Eukaryota</taxon>
        <taxon>Fungi</taxon>
        <taxon>Dikarya</taxon>
        <taxon>Ascomycota</taxon>
        <taxon>Pezizomycotina</taxon>
        <taxon>Leotiomycetes</taxon>
        <taxon>Erysiphales</taxon>
        <taxon>Erysiphaceae</taxon>
        <taxon>Erysiphe</taxon>
    </lineage>
</organism>
<dbReference type="STRING" id="52586.A0A0B1PCA6"/>
<dbReference type="EMBL" id="JNVN01000086">
    <property type="protein sequence ID" value="KHJ36282.1"/>
    <property type="molecule type" value="Genomic_DNA"/>
</dbReference>
<dbReference type="AlphaFoldDB" id="A0A0B1PCA6"/>
<evidence type="ECO:0000313" key="4">
    <source>
        <dbReference type="Proteomes" id="UP000030854"/>
    </source>
</evidence>